<feature type="region of interest" description="Disordered" evidence="1">
    <location>
        <begin position="192"/>
        <end position="212"/>
    </location>
</feature>
<feature type="compositionally biased region" description="Polar residues" evidence="1">
    <location>
        <begin position="100"/>
        <end position="115"/>
    </location>
</feature>
<gene>
    <name evidence="2" type="ORF">Cgig2_025746</name>
</gene>
<name>A0A9Q1GX81_9CARY</name>
<reference evidence="2" key="1">
    <citation type="submission" date="2022-04" db="EMBL/GenBank/DDBJ databases">
        <title>Carnegiea gigantea Genome sequencing and assembly v2.</title>
        <authorList>
            <person name="Copetti D."/>
            <person name="Sanderson M.J."/>
            <person name="Burquez A."/>
            <person name="Wojciechowski M.F."/>
        </authorList>
    </citation>
    <scope>NUCLEOTIDE SEQUENCE</scope>
    <source>
        <strain evidence="2">SGP5-SGP5p</strain>
        <tissue evidence="2">Aerial part</tissue>
    </source>
</reference>
<comment type="caution">
    <text evidence="2">The sequence shown here is derived from an EMBL/GenBank/DDBJ whole genome shotgun (WGS) entry which is preliminary data.</text>
</comment>
<evidence type="ECO:0000313" key="3">
    <source>
        <dbReference type="Proteomes" id="UP001153076"/>
    </source>
</evidence>
<proteinExistence type="predicted"/>
<evidence type="ECO:0000313" key="2">
    <source>
        <dbReference type="EMBL" id="KAJ8427184.1"/>
    </source>
</evidence>
<keyword evidence="3" id="KW-1185">Reference proteome</keyword>
<sequence>MRAGATKLDLVWLIPEGQGEDRERSLGEGYCFSAIRKRSKSGQTELVEQQEENRSNLSLSLHSESRGLGISLNCLLVPAEKVVTRFSSCPPKQEDETAAAGSSFSDTSEPVSPISNRGKRADHEEGVPYTGPESPSQLGTTKVIINGWLSSSSCFLVTTEALLNQKEPKNGKELDGGKAELMAHKQLRNRAKPISGTATEADNAGTNTGQNM</sequence>
<feature type="region of interest" description="Disordered" evidence="1">
    <location>
        <begin position="88"/>
        <end position="138"/>
    </location>
</feature>
<dbReference type="OrthoDB" id="10664224at2759"/>
<dbReference type="AlphaFoldDB" id="A0A9Q1GX81"/>
<accession>A0A9Q1GX81</accession>
<evidence type="ECO:0000256" key="1">
    <source>
        <dbReference type="SAM" id="MobiDB-lite"/>
    </source>
</evidence>
<protein>
    <submittedName>
        <fullName evidence="2">Uncharacterized protein</fullName>
    </submittedName>
</protein>
<feature type="compositionally biased region" description="Polar residues" evidence="1">
    <location>
        <begin position="196"/>
        <end position="212"/>
    </location>
</feature>
<dbReference type="EMBL" id="JAKOGI010001180">
    <property type="protein sequence ID" value="KAJ8427184.1"/>
    <property type="molecule type" value="Genomic_DNA"/>
</dbReference>
<organism evidence="2 3">
    <name type="scientific">Carnegiea gigantea</name>
    <dbReference type="NCBI Taxonomy" id="171969"/>
    <lineage>
        <taxon>Eukaryota</taxon>
        <taxon>Viridiplantae</taxon>
        <taxon>Streptophyta</taxon>
        <taxon>Embryophyta</taxon>
        <taxon>Tracheophyta</taxon>
        <taxon>Spermatophyta</taxon>
        <taxon>Magnoliopsida</taxon>
        <taxon>eudicotyledons</taxon>
        <taxon>Gunneridae</taxon>
        <taxon>Pentapetalae</taxon>
        <taxon>Caryophyllales</taxon>
        <taxon>Cactineae</taxon>
        <taxon>Cactaceae</taxon>
        <taxon>Cactoideae</taxon>
        <taxon>Echinocereeae</taxon>
        <taxon>Carnegiea</taxon>
    </lineage>
</organism>
<dbReference type="Proteomes" id="UP001153076">
    <property type="component" value="Unassembled WGS sequence"/>
</dbReference>